<reference evidence="2 3" key="1">
    <citation type="submission" date="2018-04" db="EMBL/GenBank/DDBJ databases">
        <title>The genome of golden apple snail Pomacea canaliculata provides insight into stress tolerance and invasive adaptation.</title>
        <authorList>
            <person name="Liu C."/>
            <person name="Liu B."/>
            <person name="Ren Y."/>
            <person name="Zhang Y."/>
            <person name="Wang H."/>
            <person name="Li S."/>
            <person name="Jiang F."/>
            <person name="Yin L."/>
            <person name="Zhang G."/>
            <person name="Qian W."/>
            <person name="Fan W."/>
        </authorList>
    </citation>
    <scope>NUCLEOTIDE SEQUENCE [LARGE SCALE GENOMIC DNA]</scope>
    <source>
        <strain evidence="2">SZHN2017</strain>
        <tissue evidence="2">Muscle</tissue>
    </source>
</reference>
<keyword evidence="1" id="KW-0472">Membrane</keyword>
<feature type="transmembrane region" description="Helical" evidence="1">
    <location>
        <begin position="55"/>
        <end position="78"/>
    </location>
</feature>
<keyword evidence="3" id="KW-1185">Reference proteome</keyword>
<comment type="caution">
    <text evidence="2">The sequence shown here is derived from an EMBL/GenBank/DDBJ whole genome shotgun (WGS) entry which is preliminary data.</text>
</comment>
<evidence type="ECO:0000313" key="3">
    <source>
        <dbReference type="Proteomes" id="UP000245119"/>
    </source>
</evidence>
<accession>A0A2T7PYW7</accession>
<dbReference type="Proteomes" id="UP000245119">
    <property type="component" value="Linkage Group LG1"/>
</dbReference>
<protein>
    <submittedName>
        <fullName evidence="2">Uncharacterized protein</fullName>
    </submittedName>
</protein>
<dbReference type="EMBL" id="PZQS01000001">
    <property type="protein sequence ID" value="PVD38612.1"/>
    <property type="molecule type" value="Genomic_DNA"/>
</dbReference>
<sequence length="209" mass="22348">MMIHLNSPDVFESIHSHIFQLTEEQNHGNSGKRQAIPGLQERACHRHTGMTPALVLVRSCLSCVLLVVILGIVGSTHYRLSESEGTARQITSCIICTCKIIPVLTTGVYVSGSSYGIAMFSVSGSCKCNAIVIQRSLKIPDTMKTVAILVLLALFAYSQGSPCSQGATECQHAAETATSEGRTFCCHAANARITLTNINGEVTCTCSQV</sequence>
<name>A0A2T7PYW7_POMCA</name>
<keyword evidence="1" id="KW-0812">Transmembrane</keyword>
<evidence type="ECO:0000256" key="1">
    <source>
        <dbReference type="SAM" id="Phobius"/>
    </source>
</evidence>
<organism evidence="2 3">
    <name type="scientific">Pomacea canaliculata</name>
    <name type="common">Golden apple snail</name>
    <dbReference type="NCBI Taxonomy" id="400727"/>
    <lineage>
        <taxon>Eukaryota</taxon>
        <taxon>Metazoa</taxon>
        <taxon>Spiralia</taxon>
        <taxon>Lophotrochozoa</taxon>
        <taxon>Mollusca</taxon>
        <taxon>Gastropoda</taxon>
        <taxon>Caenogastropoda</taxon>
        <taxon>Architaenioglossa</taxon>
        <taxon>Ampullarioidea</taxon>
        <taxon>Ampullariidae</taxon>
        <taxon>Pomacea</taxon>
    </lineage>
</organism>
<proteinExistence type="predicted"/>
<gene>
    <name evidence="2" type="ORF">C0Q70_01228</name>
</gene>
<evidence type="ECO:0000313" key="2">
    <source>
        <dbReference type="EMBL" id="PVD38612.1"/>
    </source>
</evidence>
<dbReference type="AlphaFoldDB" id="A0A2T7PYW7"/>
<keyword evidence="1" id="KW-1133">Transmembrane helix</keyword>